<dbReference type="Proteomes" id="UP000051574">
    <property type="component" value="Unassembled WGS sequence"/>
</dbReference>
<dbReference type="GO" id="GO:0006261">
    <property type="term" value="P:DNA-templated DNA replication"/>
    <property type="evidence" value="ECO:0007669"/>
    <property type="project" value="InterPro"/>
</dbReference>
<name>A0A0T6AXR5_9SCAR</name>
<dbReference type="EMBL" id="LJIG01022586">
    <property type="protein sequence ID" value="KRT79780.1"/>
    <property type="molecule type" value="Genomic_DNA"/>
</dbReference>
<evidence type="ECO:0000313" key="2">
    <source>
        <dbReference type="Proteomes" id="UP000051574"/>
    </source>
</evidence>
<dbReference type="AlphaFoldDB" id="A0A0T6AXR5"/>
<feature type="non-terminal residue" evidence="1">
    <location>
        <position position="169"/>
    </location>
</feature>
<evidence type="ECO:0000313" key="1">
    <source>
        <dbReference type="EMBL" id="KRT79780.1"/>
    </source>
</evidence>
<protein>
    <recommendedName>
        <fullName evidence="3">3'-5' exonuclease domain-containing protein</fullName>
    </recommendedName>
</protein>
<feature type="non-terminal residue" evidence="1">
    <location>
        <position position="1"/>
    </location>
</feature>
<accession>A0A0T6AXR5</accession>
<sequence length="169" mass="18726">INHDSSKKSIEFSHGNKQISGISISWGSNTAFYIDFESKTVHSKSKISLLKSTLSNRDLKVKIFDSKEQIKLLNICLQFDLNIIPEDPKVADWLLDPEGREKNLQAMAVKYTPEAIKLTQLAGGCKGVGSIALEVDTSLTPRLRSAVEAVSTWHIVNSILDVVAEQDMK</sequence>
<reference evidence="1 2" key="1">
    <citation type="submission" date="2015-09" db="EMBL/GenBank/DDBJ databases">
        <title>Draft genome of the scarab beetle Oryctes borbonicus.</title>
        <authorList>
            <person name="Meyer J.M."/>
            <person name="Markov G.V."/>
            <person name="Baskaran P."/>
            <person name="Herrmann M."/>
            <person name="Sommer R.J."/>
            <person name="Roedelsperger C."/>
        </authorList>
    </citation>
    <scope>NUCLEOTIDE SEQUENCE [LARGE SCALE GENOMIC DNA]</scope>
    <source>
        <strain evidence="1">OB123</strain>
        <tissue evidence="1">Whole animal</tissue>
    </source>
</reference>
<dbReference type="OrthoDB" id="2320933at2759"/>
<proteinExistence type="predicted"/>
<dbReference type="Gene3D" id="3.30.420.10">
    <property type="entry name" value="Ribonuclease H-like superfamily/Ribonuclease H"/>
    <property type="match status" value="1"/>
</dbReference>
<dbReference type="InterPro" id="IPR036397">
    <property type="entry name" value="RNaseH_sf"/>
</dbReference>
<evidence type="ECO:0008006" key="3">
    <source>
        <dbReference type="Google" id="ProtNLM"/>
    </source>
</evidence>
<dbReference type="GO" id="GO:0003676">
    <property type="term" value="F:nucleic acid binding"/>
    <property type="evidence" value="ECO:0007669"/>
    <property type="project" value="InterPro"/>
</dbReference>
<dbReference type="GO" id="GO:0097681">
    <property type="term" value="P:double-strand break repair via alternative nonhomologous end joining"/>
    <property type="evidence" value="ECO:0007669"/>
    <property type="project" value="TreeGrafter"/>
</dbReference>
<gene>
    <name evidence="1" type="ORF">AMK59_6607</name>
</gene>
<dbReference type="PANTHER" id="PTHR10133:SF62">
    <property type="entry name" value="DNA POLYMERASE THETA"/>
    <property type="match status" value="1"/>
</dbReference>
<comment type="caution">
    <text evidence="1">The sequence shown here is derived from an EMBL/GenBank/DDBJ whole genome shotgun (WGS) entry which is preliminary data.</text>
</comment>
<dbReference type="SUPFAM" id="SSF53098">
    <property type="entry name" value="Ribonuclease H-like"/>
    <property type="match status" value="1"/>
</dbReference>
<keyword evidence="2" id="KW-1185">Reference proteome</keyword>
<dbReference type="InterPro" id="IPR002298">
    <property type="entry name" value="DNA_polymerase_A"/>
</dbReference>
<dbReference type="GO" id="GO:0003887">
    <property type="term" value="F:DNA-directed DNA polymerase activity"/>
    <property type="evidence" value="ECO:0007669"/>
    <property type="project" value="InterPro"/>
</dbReference>
<organism evidence="1 2">
    <name type="scientific">Oryctes borbonicus</name>
    <dbReference type="NCBI Taxonomy" id="1629725"/>
    <lineage>
        <taxon>Eukaryota</taxon>
        <taxon>Metazoa</taxon>
        <taxon>Ecdysozoa</taxon>
        <taxon>Arthropoda</taxon>
        <taxon>Hexapoda</taxon>
        <taxon>Insecta</taxon>
        <taxon>Pterygota</taxon>
        <taxon>Neoptera</taxon>
        <taxon>Endopterygota</taxon>
        <taxon>Coleoptera</taxon>
        <taxon>Polyphaga</taxon>
        <taxon>Scarabaeiformia</taxon>
        <taxon>Scarabaeidae</taxon>
        <taxon>Dynastinae</taxon>
        <taxon>Oryctes</taxon>
    </lineage>
</organism>
<dbReference type="PANTHER" id="PTHR10133">
    <property type="entry name" value="DNA POLYMERASE I"/>
    <property type="match status" value="1"/>
</dbReference>
<dbReference type="InterPro" id="IPR012337">
    <property type="entry name" value="RNaseH-like_sf"/>
</dbReference>